<comment type="subcellular location">
    <subcellularLocation>
        <location evidence="1 7">Nucleus</location>
    </subcellularLocation>
</comment>
<dbReference type="GO" id="GO:0006357">
    <property type="term" value="P:regulation of transcription by RNA polymerase II"/>
    <property type="evidence" value="ECO:0007669"/>
    <property type="project" value="InterPro"/>
</dbReference>
<evidence type="ECO:0000256" key="4">
    <source>
        <dbReference type="ARBA" id="ARBA00023159"/>
    </source>
</evidence>
<organism evidence="10">
    <name type="scientific">Tetraselmis sp. GSL018</name>
    <dbReference type="NCBI Taxonomy" id="582737"/>
    <lineage>
        <taxon>Eukaryota</taxon>
        <taxon>Viridiplantae</taxon>
        <taxon>Chlorophyta</taxon>
        <taxon>core chlorophytes</taxon>
        <taxon>Chlorodendrophyceae</taxon>
        <taxon>Chlorodendrales</taxon>
        <taxon>Chlorodendraceae</taxon>
        <taxon>Tetraselmis</taxon>
    </lineage>
</organism>
<dbReference type="GO" id="GO:0070847">
    <property type="term" value="C:core mediator complex"/>
    <property type="evidence" value="ECO:0007669"/>
    <property type="project" value="TreeGrafter"/>
</dbReference>
<dbReference type="GO" id="GO:0016592">
    <property type="term" value="C:mediator complex"/>
    <property type="evidence" value="ECO:0007669"/>
    <property type="project" value="UniProtKB-UniRule"/>
</dbReference>
<reference evidence="10" key="1">
    <citation type="submission" date="2014-05" db="EMBL/GenBank/DDBJ databases">
        <title>The transcriptome of the halophilic microalga Tetraselmis sp. GSL018 isolated from the Great Salt Lake, Utah.</title>
        <authorList>
            <person name="Jinkerson R.E."/>
            <person name="D'Adamo S."/>
            <person name="Posewitz M.C."/>
        </authorList>
    </citation>
    <scope>NUCLEOTIDE SEQUENCE</scope>
    <source>
        <strain evidence="10">GSL018</strain>
    </source>
</reference>
<dbReference type="PANTHER" id="PTHR12809:SF2">
    <property type="entry name" value="MEDIATOR OF RNA POLYMERASE II TRANSCRIPTION SUBUNIT 14"/>
    <property type="match status" value="1"/>
</dbReference>
<evidence type="ECO:0000259" key="9">
    <source>
        <dbReference type="Pfam" id="PF08638"/>
    </source>
</evidence>
<dbReference type="InterPro" id="IPR013947">
    <property type="entry name" value="Mediator_Med14"/>
</dbReference>
<comment type="similarity">
    <text evidence="2 7">Belongs to the Mediator complex subunit 14 family.</text>
</comment>
<dbReference type="InterPro" id="IPR055122">
    <property type="entry name" value="Med14_N"/>
</dbReference>
<keyword evidence="5 7" id="KW-0804">Transcription</keyword>
<keyword evidence="3 7" id="KW-0805">Transcription regulation</keyword>
<evidence type="ECO:0000256" key="6">
    <source>
        <dbReference type="ARBA" id="ARBA00023242"/>
    </source>
</evidence>
<name>A0A061QM80_9CHLO</name>
<evidence type="ECO:0000256" key="2">
    <source>
        <dbReference type="ARBA" id="ARBA00007813"/>
    </source>
</evidence>
<proteinExistence type="inferred from homology"/>
<evidence type="ECO:0000256" key="5">
    <source>
        <dbReference type="ARBA" id="ARBA00023163"/>
    </source>
</evidence>
<protein>
    <recommendedName>
        <fullName evidence="7">Mediator of RNA polymerase II transcription subunit 14</fullName>
    </recommendedName>
    <alternativeName>
        <fullName evidence="7">Mediator complex subunit 14</fullName>
    </alternativeName>
</protein>
<comment type="subunit">
    <text evidence="7">Component of the Mediator complex.</text>
</comment>
<dbReference type="EMBL" id="GBEZ01027823">
    <property type="protein sequence ID" value="JAC59530.1"/>
    <property type="molecule type" value="Transcribed_RNA"/>
</dbReference>
<keyword evidence="4 7" id="KW-0010">Activator</keyword>
<evidence type="ECO:0000256" key="8">
    <source>
        <dbReference type="SAM" id="MobiDB-lite"/>
    </source>
</evidence>
<dbReference type="AlphaFoldDB" id="A0A061QM80"/>
<dbReference type="PANTHER" id="PTHR12809">
    <property type="entry name" value="MEDIATOR COMPLEX SUBUNIT"/>
    <property type="match status" value="1"/>
</dbReference>
<gene>
    <name evidence="10" type="primary">MED14</name>
    <name evidence="10" type="ORF">TSPGSL018_31185</name>
</gene>
<sequence>MGSVLPEPQLRNLGEVSSLGTLLQVLVEESYGRIRTLVDQIQSVQEEEKQHRLLRYLFQYKQRLLRLVTLVRWMRKNPENMNSVSHCRKLLDVTARHQGIFQETADKLFFLWRDELQVFRAPIYDIPTAYEVLTTGTFASMPACLEELKGVDLPSAEEQRKASRRMDMLLRCCLLDAQLPEGVRVARTQGGVTTLRCEGMYEVGLTLVPLPREAEAERGAIPAEKVKSEGILGGGSPGTGPVKREEPSEPDGLGAQAVEQEPEEEQQQWRWCLVELVILPGSRRASQLTAQQDLQLREAIQARMWEESLAHRCPTEAPGAGPKQLYSAPLALMHRLLSDIASRLLIDNLVSTARQIANPSGGWENLLKLEPLSAGRSGISVTYWLGFPGIVQSASDSKAAEDSEKPQPPSIEVELRDGAVTATHNPPLTDPTTGLPVAVDVEPLSADAEKLLLGAASSYAYMQLHALAEELKSDRHKEKLEPIKGDVLLRRDIRRGHRGCLAQHEAKEDLVLPCIELVAGDDVMLIVQMRLRSGKLMLRPGQGLGGDIASDVSCFLKHEERRLHDIQESPGDAVQQRGRSTGADEPPASATALVVERLLSFLMKLSQRDSLAQIMVSCRPLLVQYMPSMPRHLFEACIACGSRSPSSYLAFPPIPLPPGFPLNRVFSTGSTNLQGASRLIEQYGRGDVHRGFGQGAALRFHLGLDVSMASSMRRLGEAPQPMPRFSLFVSSVSFRNVSLQPIRRIIVPPVTLEAARHRSASRLGKRTLRRGLLVRVGLELAQLGP</sequence>
<accession>A0A061QM80</accession>
<feature type="region of interest" description="Disordered" evidence="8">
    <location>
        <begin position="566"/>
        <end position="588"/>
    </location>
</feature>
<evidence type="ECO:0000256" key="3">
    <source>
        <dbReference type="ARBA" id="ARBA00023015"/>
    </source>
</evidence>
<keyword evidence="6 7" id="KW-0539">Nucleus</keyword>
<evidence type="ECO:0000313" key="10">
    <source>
        <dbReference type="EMBL" id="JAC59530.1"/>
    </source>
</evidence>
<feature type="domain" description="Mediator complex subunit MED14 N-terminal" evidence="9">
    <location>
        <begin position="18"/>
        <end position="207"/>
    </location>
</feature>
<evidence type="ECO:0000256" key="7">
    <source>
        <dbReference type="RuleBase" id="RU365082"/>
    </source>
</evidence>
<dbReference type="Pfam" id="PF08638">
    <property type="entry name" value="Med14"/>
    <property type="match status" value="1"/>
</dbReference>
<evidence type="ECO:0000256" key="1">
    <source>
        <dbReference type="ARBA" id="ARBA00004123"/>
    </source>
</evidence>
<comment type="function">
    <text evidence="7">Component of the Mediator complex, a coactivator involved in the regulated transcription of nearly all RNA polymerase II-dependent genes. Mediator functions as a bridge to convey information from gene-specific regulatory proteins to the basal RNA polymerase II transcription machinery. Mediator is recruited to promoters by direct interactions with regulatory proteins and serves as a scaffold for the assembly of a functional preinitiation complex with RNA polymerase II and the general transcription factors.</text>
</comment>
<dbReference type="GO" id="GO:0003712">
    <property type="term" value="F:transcription coregulator activity"/>
    <property type="evidence" value="ECO:0007669"/>
    <property type="project" value="UniProtKB-UniRule"/>
</dbReference>
<feature type="region of interest" description="Disordered" evidence="8">
    <location>
        <begin position="228"/>
        <end position="263"/>
    </location>
</feature>